<dbReference type="RefSeq" id="WP_343784446.1">
    <property type="nucleotide sequence ID" value="NZ_BAAACZ010000027.1"/>
</dbReference>
<feature type="domain" description="Sulfatase N-terminal" evidence="3">
    <location>
        <begin position="4"/>
        <end position="282"/>
    </location>
</feature>
<dbReference type="Proteomes" id="UP001500740">
    <property type="component" value="Unassembled WGS sequence"/>
</dbReference>
<dbReference type="CDD" id="cd16027">
    <property type="entry name" value="SGSH"/>
    <property type="match status" value="1"/>
</dbReference>
<name>A0ABP3K291_9BACI</name>
<accession>A0ABP3K291</accession>
<sequence>MQRPNIVFIISHDTGRYLGSYGRNVETPEIDELASEGIQFNNYFCSQPQCSPSRGSILTGRYGHNHGMMGLAHMGHSIYEELETIPSELNKIGYRTSLIGLYHETVKDEFDPYKLGYQHYQEVPGNWAADVTDHFVEFLKEEKAREDDSPFYISLGFEETHRPFDDYEPVDLDEVVVPDYLPDTEEVRRDFAQFYRSGMDMDDAVGRIKRTIKEYGFDENTIIIFTTDHGIAFPRAKGTLYDSGLETAFLMKFPQGMYEQGYQSDALLCNVDLMPTVFDLANCQVPEGIDGVSFLPLIEGETGKTRDYFFAEMTWHDKYHPMRGVRTEKYKYIRNFEDGPKVYMPYDLHISLTGEAVRDDYYVPNEKEELYDLEQDPAELHNIAKDVAYADVLADMRRKVDKWMEESADPLLKGRVPGYEAEEWQGVTDDYDGRKK</sequence>
<evidence type="ECO:0000259" key="3">
    <source>
        <dbReference type="Pfam" id="PF00884"/>
    </source>
</evidence>
<dbReference type="SUPFAM" id="SSF53649">
    <property type="entry name" value="Alkaline phosphatase-like"/>
    <property type="match status" value="1"/>
</dbReference>
<evidence type="ECO:0000313" key="5">
    <source>
        <dbReference type="Proteomes" id="UP001500740"/>
    </source>
</evidence>
<keyword evidence="2" id="KW-0378">Hydrolase</keyword>
<dbReference type="PANTHER" id="PTHR42693:SF53">
    <property type="entry name" value="ENDO-4-O-SULFATASE"/>
    <property type="match status" value="1"/>
</dbReference>
<gene>
    <name evidence="4" type="ORF">GCM10008935_27190</name>
</gene>
<organism evidence="4 5">
    <name type="scientific">Alkalibacillus silvisoli</name>
    <dbReference type="NCBI Taxonomy" id="392823"/>
    <lineage>
        <taxon>Bacteria</taxon>
        <taxon>Bacillati</taxon>
        <taxon>Bacillota</taxon>
        <taxon>Bacilli</taxon>
        <taxon>Bacillales</taxon>
        <taxon>Bacillaceae</taxon>
        <taxon>Alkalibacillus</taxon>
    </lineage>
</organism>
<comment type="caution">
    <text evidence="4">The sequence shown here is derived from an EMBL/GenBank/DDBJ whole genome shotgun (WGS) entry which is preliminary data.</text>
</comment>
<dbReference type="EMBL" id="BAAACZ010000027">
    <property type="protein sequence ID" value="GAA0469864.1"/>
    <property type="molecule type" value="Genomic_DNA"/>
</dbReference>
<evidence type="ECO:0000256" key="2">
    <source>
        <dbReference type="ARBA" id="ARBA00022801"/>
    </source>
</evidence>
<dbReference type="InterPro" id="IPR050738">
    <property type="entry name" value="Sulfatase"/>
</dbReference>
<dbReference type="PANTHER" id="PTHR42693">
    <property type="entry name" value="ARYLSULFATASE FAMILY MEMBER"/>
    <property type="match status" value="1"/>
</dbReference>
<evidence type="ECO:0000313" key="4">
    <source>
        <dbReference type="EMBL" id="GAA0469864.1"/>
    </source>
</evidence>
<dbReference type="InterPro" id="IPR000917">
    <property type="entry name" value="Sulfatase_N"/>
</dbReference>
<dbReference type="Pfam" id="PF00884">
    <property type="entry name" value="Sulfatase"/>
    <property type="match status" value="1"/>
</dbReference>
<keyword evidence="5" id="KW-1185">Reference proteome</keyword>
<proteinExistence type="inferred from homology"/>
<evidence type="ECO:0000256" key="1">
    <source>
        <dbReference type="ARBA" id="ARBA00008779"/>
    </source>
</evidence>
<reference evidence="5" key="1">
    <citation type="journal article" date="2019" name="Int. J. Syst. Evol. Microbiol.">
        <title>The Global Catalogue of Microorganisms (GCM) 10K type strain sequencing project: providing services to taxonomists for standard genome sequencing and annotation.</title>
        <authorList>
            <consortium name="The Broad Institute Genomics Platform"/>
            <consortium name="The Broad Institute Genome Sequencing Center for Infectious Disease"/>
            <person name="Wu L."/>
            <person name="Ma J."/>
        </authorList>
    </citation>
    <scope>NUCLEOTIDE SEQUENCE [LARGE SCALE GENOMIC DNA]</scope>
    <source>
        <strain evidence="5">JCM 14193</strain>
    </source>
</reference>
<comment type="similarity">
    <text evidence="1">Belongs to the sulfatase family.</text>
</comment>
<dbReference type="InterPro" id="IPR017850">
    <property type="entry name" value="Alkaline_phosphatase_core_sf"/>
</dbReference>
<dbReference type="Gene3D" id="3.40.720.10">
    <property type="entry name" value="Alkaline Phosphatase, subunit A"/>
    <property type="match status" value="1"/>
</dbReference>
<protein>
    <submittedName>
        <fullName evidence="4">Sulfatase</fullName>
    </submittedName>
</protein>